<comment type="caution">
    <text evidence="1">The sequence shown here is derived from an EMBL/GenBank/DDBJ whole genome shotgun (WGS) entry which is preliminary data.</text>
</comment>
<accession>A0AAN9TNZ7</accession>
<proteinExistence type="predicted"/>
<evidence type="ECO:0000313" key="1">
    <source>
        <dbReference type="EMBL" id="KAK7602634.1"/>
    </source>
</evidence>
<reference evidence="1 2" key="1">
    <citation type="submission" date="2024-03" db="EMBL/GenBank/DDBJ databases">
        <title>Adaptation during the transition from Ophiocordyceps entomopathogen to insect associate is accompanied by gene loss and intensified selection.</title>
        <authorList>
            <person name="Ward C.M."/>
            <person name="Onetto C.A."/>
            <person name="Borneman A.R."/>
        </authorList>
    </citation>
    <scope>NUCLEOTIDE SEQUENCE [LARGE SCALE GENOMIC DNA]</scope>
    <source>
        <strain evidence="1">AWRI1</strain>
        <tissue evidence="1">Single Adult Female</tissue>
    </source>
</reference>
<protein>
    <submittedName>
        <fullName evidence="1">Uncharacterized protein</fullName>
    </submittedName>
</protein>
<name>A0AAN9TNZ7_9HEMI</name>
<sequence length="90" mass="10873">MSQFSSRCLNFRLDVSFFLQQSHFSSRCFISRLVVSIFGWMSQFSSRCLKFSSSCLNFHLFRWLDCRLDLKYWQVFQLDFRLLAGFPARF</sequence>
<dbReference type="Proteomes" id="UP001367676">
    <property type="component" value="Unassembled WGS sequence"/>
</dbReference>
<organism evidence="1 2">
    <name type="scientific">Parthenolecanium corni</name>
    <dbReference type="NCBI Taxonomy" id="536013"/>
    <lineage>
        <taxon>Eukaryota</taxon>
        <taxon>Metazoa</taxon>
        <taxon>Ecdysozoa</taxon>
        <taxon>Arthropoda</taxon>
        <taxon>Hexapoda</taxon>
        <taxon>Insecta</taxon>
        <taxon>Pterygota</taxon>
        <taxon>Neoptera</taxon>
        <taxon>Paraneoptera</taxon>
        <taxon>Hemiptera</taxon>
        <taxon>Sternorrhyncha</taxon>
        <taxon>Coccoidea</taxon>
        <taxon>Coccidae</taxon>
        <taxon>Parthenolecanium</taxon>
    </lineage>
</organism>
<dbReference type="AlphaFoldDB" id="A0AAN9TNZ7"/>
<keyword evidence="2" id="KW-1185">Reference proteome</keyword>
<dbReference type="EMBL" id="JBBCAQ010000007">
    <property type="protein sequence ID" value="KAK7602634.1"/>
    <property type="molecule type" value="Genomic_DNA"/>
</dbReference>
<gene>
    <name evidence="1" type="ORF">V9T40_006608</name>
</gene>
<evidence type="ECO:0000313" key="2">
    <source>
        <dbReference type="Proteomes" id="UP001367676"/>
    </source>
</evidence>